<protein>
    <submittedName>
        <fullName evidence="6">Peptidase</fullName>
    </submittedName>
</protein>
<comment type="similarity">
    <text evidence="1">Belongs to the peptidase S9C family.</text>
</comment>
<sequence length="656" mass="74586">MDRQTVSIHDLYHIKAISSPRFSPDGKEAIFLQTVMCEEKDTYFTQLFHYEGDGDQLRQWTFQEERISSPAWSPCGTYIAFLSDRTGVSQIYRMARGGGEPERMTDCPSSVKQFLWSPCSTKIVFSMKLGAGEDPQGKMKEEERPRPYVTSTMKYKGDGEGLRDHRHSQLVILDIITGKAERLSDDHHDYSLQDWSPDGKELLVTADLSDDPDFSFQQHVYTWSIETGRKQRITGGAGQYGTARWSPDGRHIAYTGDEREYFNATQPKLWIYNVEARYAYCLSEGLDLPIGDYMNSDAVQAVQAPGIKWSTDNESVYFLASDSGNTVLYYGHIDGAIFPAYLEAEQHVYDFDFHPQGQRIIMAMSTPSKPGELYLLHVPTGAIRQLTTTNEHWTGRRNWAEIESFYYQGSKGEMVQGWLMKPAGAGDGRKFPLVVEIHGGPHTMYGNTFFHELQVLAGDYAVLFINPRGSHGYGQAFADAVRGDYGGGDYEDIMKAVDHVLEHFSFLDENRMGVTGGSYGGFMTNWIIGHTGRFKAAITQRSISNWISFYGVSDIGHSFTEWQIGSGLEDMETLWRRSPLAYVGEMDTPLLIMHSEEDLRCPIEQAEQLYIALKRQKKEARFVRFPQSDHNLSRTGAPSLRVHRLNEMMLWFEKHL</sequence>
<dbReference type="AlphaFoldDB" id="A0A0M0GS96"/>
<dbReference type="InterPro" id="IPR001375">
    <property type="entry name" value="Peptidase_S9_cat"/>
</dbReference>
<dbReference type="PANTHER" id="PTHR42776">
    <property type="entry name" value="SERINE PEPTIDASE S9 FAMILY MEMBER"/>
    <property type="match status" value="1"/>
</dbReference>
<keyword evidence="2" id="KW-0645">Protease</keyword>
<dbReference type="InterPro" id="IPR029058">
    <property type="entry name" value="AB_hydrolase_fold"/>
</dbReference>
<dbReference type="RefSeq" id="WP_053427838.1">
    <property type="nucleotide sequence ID" value="NZ_LGUE01000001.1"/>
</dbReference>
<dbReference type="Pfam" id="PF00326">
    <property type="entry name" value="Peptidase_S9"/>
    <property type="match status" value="1"/>
</dbReference>
<dbReference type="SUPFAM" id="SSF53474">
    <property type="entry name" value="alpha/beta-Hydrolases"/>
    <property type="match status" value="1"/>
</dbReference>
<dbReference type="STRING" id="189381.GCA_900166615_02594"/>
<keyword evidence="4" id="KW-0720">Serine protease</keyword>
<evidence type="ECO:0000256" key="3">
    <source>
        <dbReference type="ARBA" id="ARBA00022801"/>
    </source>
</evidence>
<reference evidence="7" key="1">
    <citation type="submission" date="2015-07" db="EMBL/GenBank/DDBJ databases">
        <title>Fjat-14235 jcm11544.</title>
        <authorList>
            <person name="Liu B."/>
            <person name="Wang J."/>
            <person name="Zhu Y."/>
            <person name="Liu G."/>
            <person name="Chen Q."/>
            <person name="Chen Z."/>
            <person name="Lan J."/>
            <person name="Che J."/>
            <person name="Ge C."/>
            <person name="Shi H."/>
            <person name="Pan Z."/>
            <person name="Liu X."/>
        </authorList>
    </citation>
    <scope>NUCLEOTIDE SEQUENCE [LARGE SCALE GENOMIC DNA]</scope>
    <source>
        <strain evidence="7">JCM 11544</strain>
    </source>
</reference>
<dbReference type="FunFam" id="3.40.50.1820:FF:000028">
    <property type="entry name" value="S9 family peptidase"/>
    <property type="match status" value="1"/>
</dbReference>
<dbReference type="GO" id="GO:0006508">
    <property type="term" value="P:proteolysis"/>
    <property type="evidence" value="ECO:0007669"/>
    <property type="project" value="UniProtKB-KW"/>
</dbReference>
<dbReference type="Proteomes" id="UP000037405">
    <property type="component" value="Unassembled WGS sequence"/>
</dbReference>
<comment type="caution">
    <text evidence="6">The sequence shown here is derived from an EMBL/GenBank/DDBJ whole genome shotgun (WGS) entry which is preliminary data.</text>
</comment>
<evidence type="ECO:0000259" key="5">
    <source>
        <dbReference type="Pfam" id="PF00326"/>
    </source>
</evidence>
<gene>
    <name evidence="6" type="ORF">AF331_08290</name>
</gene>
<dbReference type="OrthoDB" id="108903at2"/>
<proteinExistence type="inferred from homology"/>
<accession>A0A0M0GS96</accession>
<dbReference type="InterPro" id="IPR011042">
    <property type="entry name" value="6-blade_b-propeller_TolB-like"/>
</dbReference>
<dbReference type="Pfam" id="PF07676">
    <property type="entry name" value="PD40"/>
    <property type="match status" value="2"/>
</dbReference>
<dbReference type="Gene3D" id="2.120.10.30">
    <property type="entry name" value="TolB, C-terminal domain"/>
    <property type="match status" value="2"/>
</dbReference>
<dbReference type="GO" id="GO:0004252">
    <property type="term" value="F:serine-type endopeptidase activity"/>
    <property type="evidence" value="ECO:0007669"/>
    <property type="project" value="TreeGrafter"/>
</dbReference>
<dbReference type="PANTHER" id="PTHR42776:SF27">
    <property type="entry name" value="DIPEPTIDYL PEPTIDASE FAMILY MEMBER 6"/>
    <property type="match status" value="1"/>
</dbReference>
<feature type="domain" description="Peptidase S9 prolyl oligopeptidase catalytic" evidence="5">
    <location>
        <begin position="448"/>
        <end position="656"/>
    </location>
</feature>
<evidence type="ECO:0000256" key="4">
    <source>
        <dbReference type="ARBA" id="ARBA00022825"/>
    </source>
</evidence>
<dbReference type="SUPFAM" id="SSF82171">
    <property type="entry name" value="DPP6 N-terminal domain-like"/>
    <property type="match status" value="1"/>
</dbReference>
<dbReference type="InterPro" id="IPR011659">
    <property type="entry name" value="WD40"/>
</dbReference>
<evidence type="ECO:0000256" key="1">
    <source>
        <dbReference type="ARBA" id="ARBA00010040"/>
    </source>
</evidence>
<dbReference type="EMBL" id="LGUE01000001">
    <property type="protein sequence ID" value="KON92729.1"/>
    <property type="molecule type" value="Genomic_DNA"/>
</dbReference>
<keyword evidence="3" id="KW-0378">Hydrolase</keyword>
<organism evidence="6 7">
    <name type="scientific">Rossellomorea marisflavi</name>
    <dbReference type="NCBI Taxonomy" id="189381"/>
    <lineage>
        <taxon>Bacteria</taxon>
        <taxon>Bacillati</taxon>
        <taxon>Bacillota</taxon>
        <taxon>Bacilli</taxon>
        <taxon>Bacillales</taxon>
        <taxon>Bacillaceae</taxon>
        <taxon>Rossellomorea</taxon>
    </lineage>
</organism>
<name>A0A0M0GS96_9BACI</name>
<evidence type="ECO:0000313" key="7">
    <source>
        <dbReference type="Proteomes" id="UP000037405"/>
    </source>
</evidence>
<keyword evidence="7" id="KW-1185">Reference proteome</keyword>
<evidence type="ECO:0000313" key="6">
    <source>
        <dbReference type="EMBL" id="KON92729.1"/>
    </source>
</evidence>
<dbReference type="PATRIC" id="fig|189381.12.peg.1828"/>
<dbReference type="Gene3D" id="3.40.50.1820">
    <property type="entry name" value="alpha/beta hydrolase"/>
    <property type="match status" value="1"/>
</dbReference>
<evidence type="ECO:0000256" key="2">
    <source>
        <dbReference type="ARBA" id="ARBA00022670"/>
    </source>
</evidence>